<dbReference type="EMBL" id="MT145042">
    <property type="protein sequence ID" value="QJI02912.1"/>
    <property type="molecule type" value="Genomic_DNA"/>
</dbReference>
<gene>
    <name evidence="1" type="ORF">TM448B03803_0003</name>
</gene>
<dbReference type="AlphaFoldDB" id="A0A6M3XYH9"/>
<evidence type="ECO:0000313" key="1">
    <source>
        <dbReference type="EMBL" id="QJI02912.1"/>
    </source>
</evidence>
<accession>A0A6M3XYH9</accession>
<protein>
    <submittedName>
        <fullName evidence="1">Uncharacterized protein</fullName>
    </submittedName>
</protein>
<organism evidence="1">
    <name type="scientific">viral metagenome</name>
    <dbReference type="NCBI Taxonomy" id="1070528"/>
    <lineage>
        <taxon>unclassified sequences</taxon>
        <taxon>metagenomes</taxon>
        <taxon>organismal metagenomes</taxon>
    </lineage>
</organism>
<reference evidence="1" key="1">
    <citation type="submission" date="2020-03" db="EMBL/GenBank/DDBJ databases">
        <title>The deep terrestrial virosphere.</title>
        <authorList>
            <person name="Holmfeldt K."/>
            <person name="Nilsson E."/>
            <person name="Simone D."/>
            <person name="Lopez-Fernandez M."/>
            <person name="Wu X."/>
            <person name="de Brujin I."/>
            <person name="Lundin D."/>
            <person name="Andersson A."/>
            <person name="Bertilsson S."/>
            <person name="Dopson M."/>
        </authorList>
    </citation>
    <scope>NUCLEOTIDE SEQUENCE</scope>
    <source>
        <strain evidence="1">TM448B03803</strain>
    </source>
</reference>
<name>A0A6M3XYH9_9ZZZZ</name>
<proteinExistence type="predicted"/>
<sequence length="59" mass="6751">MNDQVTALKNCIDWWNKIILRLEAEGICVTVSFLDARGEERSATNPKIAYRKAVKEVEL</sequence>